<keyword evidence="4 8" id="KW-0460">Magnesium</keyword>
<dbReference type="HAMAP" id="MF_01554_B">
    <property type="entry name" value="GlmM_B"/>
    <property type="match status" value="1"/>
</dbReference>
<sequence length="481" mass="51882">MRSKFPERRLRPVKSREYEVEQILPLVKPGLFGTDGVRGLANQEPMTAETVLALGRGLAYICKKERTAGGKILIGKDTRTSGYVFEYALCAGICSTGMDVLLVGPMPTGGVSFLTSNMRCDAGAVVTASHNPWEYNGLKLFSREGLKLSSEVEAEIEQCISSKILDDVRPTGADIGRASRINDALGRYVVFVKNTFPKHLALDGLRIVLDCAHGAGYKAAPLIFHELGAKLNCLGINPNGENINLNSGSMHPEMVCSAVSDTGAHIGIALDGDADRIALSDEYGNEISGDQIIGIIAEDMLKKGALRKRTIVATIMSNSGLDRRIEELGGSVIRTAVGDHFVVERLISEGLNFGGEPTGHVIHLDHVLCSDGIIAALQVARIMVETGKPLSELAAPIRLIPQICRNVEVSTKPDLKSIPGLQDAIRSSQALLADKGRLLVRYSGTQSLCRVMAEGENYSELQSIVDYISSIIRKYCHNNAE</sequence>
<evidence type="ECO:0000256" key="5">
    <source>
        <dbReference type="ARBA" id="ARBA00023235"/>
    </source>
</evidence>
<feature type="domain" description="Alpha-D-phosphohexomutase alpha/beta/alpha" evidence="12">
    <location>
        <begin position="289"/>
        <end position="394"/>
    </location>
</feature>
<dbReference type="SUPFAM" id="SSF53738">
    <property type="entry name" value="Phosphoglucomutase, first 3 domains"/>
    <property type="match status" value="3"/>
</dbReference>
<dbReference type="InterPro" id="IPR036900">
    <property type="entry name" value="A-D-PHexomutase_C_sf"/>
</dbReference>
<dbReference type="InterPro" id="IPR050060">
    <property type="entry name" value="Phosphoglucosamine_mutase"/>
</dbReference>
<evidence type="ECO:0000313" key="13">
    <source>
        <dbReference type="EMBL" id="AFM27096.1"/>
    </source>
</evidence>
<keyword evidence="2 8" id="KW-0597">Phosphoprotein</keyword>
<dbReference type="Pfam" id="PF00408">
    <property type="entry name" value="PGM_PMM_IV"/>
    <property type="match status" value="1"/>
</dbReference>
<evidence type="ECO:0000256" key="6">
    <source>
        <dbReference type="ARBA" id="ARBA00066330"/>
    </source>
</evidence>
<dbReference type="GO" id="GO:0006048">
    <property type="term" value="P:UDP-N-acetylglucosamine biosynthetic process"/>
    <property type="evidence" value="ECO:0007669"/>
    <property type="project" value="TreeGrafter"/>
</dbReference>
<dbReference type="eggNOG" id="COG1109">
    <property type="taxonomic scope" value="Bacteria"/>
</dbReference>
<comment type="catalytic activity">
    <reaction evidence="8">
        <text>alpha-D-glucosamine 1-phosphate = D-glucosamine 6-phosphate</text>
        <dbReference type="Rhea" id="RHEA:23424"/>
        <dbReference type="ChEBI" id="CHEBI:58516"/>
        <dbReference type="ChEBI" id="CHEBI:58725"/>
        <dbReference type="EC" id="5.4.2.10"/>
    </reaction>
</comment>
<dbReference type="InterPro" id="IPR006352">
    <property type="entry name" value="GlmM_bact"/>
</dbReference>
<feature type="domain" description="Alpha-D-phosphohexomutase alpha/beta/alpha" evidence="11">
    <location>
        <begin position="188"/>
        <end position="284"/>
    </location>
</feature>
<dbReference type="InterPro" id="IPR005844">
    <property type="entry name" value="A-D-PHexomutase_a/b/a-I"/>
</dbReference>
<evidence type="ECO:0000259" key="12">
    <source>
        <dbReference type="Pfam" id="PF02880"/>
    </source>
</evidence>
<dbReference type="PRINTS" id="PR00509">
    <property type="entry name" value="PGMPMM"/>
</dbReference>
<keyword evidence="3 8" id="KW-0479">Metal-binding</keyword>
<dbReference type="RefSeq" id="WP_014812211.1">
    <property type="nucleotide sequence ID" value="NC_018025.1"/>
</dbReference>
<dbReference type="GO" id="GO:0000287">
    <property type="term" value="F:magnesium ion binding"/>
    <property type="evidence" value="ECO:0007669"/>
    <property type="project" value="UniProtKB-UniRule"/>
</dbReference>
<comment type="function">
    <text evidence="8">Catalyzes the conversion of glucosamine-6-phosphate to glucosamine-1-phosphate.</text>
</comment>
<dbReference type="PANTHER" id="PTHR42946">
    <property type="entry name" value="PHOSPHOHEXOSE MUTASE"/>
    <property type="match status" value="1"/>
</dbReference>
<comment type="PTM">
    <text evidence="8">Activated by phosphorylation.</text>
</comment>
<feature type="binding site" description="via phosphate group" evidence="8">
    <location>
        <position position="129"/>
    </location>
    <ligand>
        <name>Mg(2+)</name>
        <dbReference type="ChEBI" id="CHEBI:18420"/>
    </ligand>
</feature>
<dbReference type="Pfam" id="PF02878">
    <property type="entry name" value="PGM_PMM_I"/>
    <property type="match status" value="1"/>
</dbReference>
<evidence type="ECO:0000256" key="8">
    <source>
        <dbReference type="HAMAP-Rule" id="MF_01554"/>
    </source>
</evidence>
<dbReference type="Pfam" id="PF02880">
    <property type="entry name" value="PGM_PMM_III"/>
    <property type="match status" value="1"/>
</dbReference>
<evidence type="ECO:0000259" key="10">
    <source>
        <dbReference type="Pfam" id="PF02878"/>
    </source>
</evidence>
<dbReference type="Gene3D" id="3.40.120.10">
    <property type="entry name" value="Alpha-D-Glucose-1,6-Bisphosphate, subunit A, domain 3"/>
    <property type="match status" value="3"/>
</dbReference>
<evidence type="ECO:0000256" key="3">
    <source>
        <dbReference type="ARBA" id="ARBA00022723"/>
    </source>
</evidence>
<protein>
    <recommendedName>
        <fullName evidence="7 8">Phosphoglucosamine mutase</fullName>
        <ecNumber evidence="6 8">5.4.2.10</ecNumber>
    </recommendedName>
</protein>
<evidence type="ECO:0000259" key="9">
    <source>
        <dbReference type="Pfam" id="PF00408"/>
    </source>
</evidence>
<dbReference type="HOGENOM" id="CLU_016950_7_0_7"/>
<feature type="binding site" evidence="8">
    <location>
        <position position="271"/>
    </location>
    <ligand>
        <name>Mg(2+)</name>
        <dbReference type="ChEBI" id="CHEBI:18420"/>
    </ligand>
</feature>
<dbReference type="AlphaFoldDB" id="I4CC05"/>
<proteinExistence type="inferred from homology"/>
<evidence type="ECO:0000256" key="1">
    <source>
        <dbReference type="ARBA" id="ARBA00010231"/>
    </source>
</evidence>
<keyword evidence="14" id="KW-1185">Reference proteome</keyword>
<dbReference type="FunFam" id="3.40.120.10:FF:000002">
    <property type="entry name" value="Phosphoglucosamine mutase"/>
    <property type="match status" value="1"/>
</dbReference>
<dbReference type="PANTHER" id="PTHR42946:SF1">
    <property type="entry name" value="PHOSPHOGLUCOMUTASE (ALPHA-D-GLUCOSE-1,6-BISPHOSPHATE-DEPENDENT)"/>
    <property type="match status" value="1"/>
</dbReference>
<dbReference type="CDD" id="cd05802">
    <property type="entry name" value="GlmM"/>
    <property type="match status" value="1"/>
</dbReference>
<dbReference type="GO" id="GO:0009252">
    <property type="term" value="P:peptidoglycan biosynthetic process"/>
    <property type="evidence" value="ECO:0007669"/>
    <property type="project" value="TreeGrafter"/>
</dbReference>
<feature type="binding site" evidence="8">
    <location>
        <position position="275"/>
    </location>
    <ligand>
        <name>Mg(2+)</name>
        <dbReference type="ChEBI" id="CHEBI:18420"/>
    </ligand>
</feature>
<dbReference type="Pfam" id="PF02879">
    <property type="entry name" value="PGM_PMM_II"/>
    <property type="match status" value="1"/>
</dbReference>
<keyword evidence="5 8" id="KW-0413">Isomerase</keyword>
<feature type="modified residue" description="Phosphoserine" evidence="8">
    <location>
        <position position="129"/>
    </location>
</feature>
<dbReference type="InterPro" id="IPR005845">
    <property type="entry name" value="A-D-PHexomutase_a/b/a-II"/>
</dbReference>
<gene>
    <name evidence="8" type="primary">glmM</name>
    <name evidence="13" type="ordered locus">Desti_4464</name>
</gene>
<dbReference type="InterPro" id="IPR016055">
    <property type="entry name" value="A-D-PHexomutase_a/b/a-I/II/III"/>
</dbReference>
<evidence type="ECO:0000313" key="14">
    <source>
        <dbReference type="Proteomes" id="UP000006055"/>
    </source>
</evidence>
<feature type="active site" description="Phosphoserine intermediate" evidence="8">
    <location>
        <position position="129"/>
    </location>
</feature>
<comment type="similarity">
    <text evidence="1 8">Belongs to the phosphohexose mutase family.</text>
</comment>
<feature type="domain" description="Alpha-D-phosphohexomutase alpha/beta/alpha" evidence="10">
    <location>
        <begin position="31"/>
        <end position="162"/>
    </location>
</feature>
<dbReference type="GO" id="GO:0004615">
    <property type="term" value="F:phosphomannomutase activity"/>
    <property type="evidence" value="ECO:0007669"/>
    <property type="project" value="TreeGrafter"/>
</dbReference>
<dbReference type="STRING" id="706587.Desti_4464"/>
<feature type="domain" description="Alpha-D-phosphohexomutase C-terminal" evidence="9">
    <location>
        <begin position="406"/>
        <end position="468"/>
    </location>
</feature>
<evidence type="ECO:0000256" key="7">
    <source>
        <dbReference type="ARBA" id="ARBA00068193"/>
    </source>
</evidence>
<dbReference type="GO" id="GO:0005829">
    <property type="term" value="C:cytosol"/>
    <property type="evidence" value="ECO:0007669"/>
    <property type="project" value="TreeGrafter"/>
</dbReference>
<dbReference type="InterPro" id="IPR005843">
    <property type="entry name" value="A-D-PHexomutase_C"/>
</dbReference>
<dbReference type="GO" id="GO:0008966">
    <property type="term" value="F:phosphoglucosamine mutase activity"/>
    <property type="evidence" value="ECO:0007669"/>
    <property type="project" value="UniProtKB-UniRule"/>
</dbReference>
<reference evidence="14" key="1">
    <citation type="submission" date="2012-06" db="EMBL/GenBank/DDBJ databases">
        <title>Complete sequence of chromosome of Desulfomonile tiedjei DSM 6799.</title>
        <authorList>
            <person name="Lucas S."/>
            <person name="Copeland A."/>
            <person name="Lapidus A."/>
            <person name="Glavina del Rio T."/>
            <person name="Dalin E."/>
            <person name="Tice H."/>
            <person name="Bruce D."/>
            <person name="Goodwin L."/>
            <person name="Pitluck S."/>
            <person name="Peters L."/>
            <person name="Ovchinnikova G."/>
            <person name="Zeytun A."/>
            <person name="Lu M."/>
            <person name="Kyrpides N."/>
            <person name="Mavromatis K."/>
            <person name="Ivanova N."/>
            <person name="Brettin T."/>
            <person name="Detter J.C."/>
            <person name="Han C."/>
            <person name="Larimer F."/>
            <person name="Land M."/>
            <person name="Hauser L."/>
            <person name="Markowitz V."/>
            <person name="Cheng J.-F."/>
            <person name="Hugenholtz P."/>
            <person name="Woyke T."/>
            <person name="Wu D."/>
            <person name="Spring S."/>
            <person name="Schroeder M."/>
            <person name="Brambilla E."/>
            <person name="Klenk H.-P."/>
            <person name="Eisen J.A."/>
        </authorList>
    </citation>
    <scope>NUCLEOTIDE SEQUENCE [LARGE SCALE GENOMIC DNA]</scope>
    <source>
        <strain evidence="14">ATCC 49306 / DSM 6799 / DCB-1</strain>
    </source>
</reference>
<dbReference type="OrthoDB" id="9806956at2"/>
<dbReference type="FunFam" id="3.40.120.10:FF:000001">
    <property type="entry name" value="Phosphoglucosamine mutase"/>
    <property type="match status" value="1"/>
</dbReference>
<dbReference type="EMBL" id="CP003360">
    <property type="protein sequence ID" value="AFM27096.1"/>
    <property type="molecule type" value="Genomic_DNA"/>
</dbReference>
<dbReference type="SUPFAM" id="SSF55957">
    <property type="entry name" value="Phosphoglucomutase, C-terminal domain"/>
    <property type="match status" value="1"/>
</dbReference>
<comment type="cofactor">
    <cofactor evidence="8">
        <name>Mg(2+)</name>
        <dbReference type="ChEBI" id="CHEBI:18420"/>
    </cofactor>
    <text evidence="8">Binds 1 Mg(2+) ion per subunit.</text>
</comment>
<dbReference type="EC" id="5.4.2.10" evidence="6 8"/>
<dbReference type="PATRIC" id="fig|706587.4.peg.5063"/>
<organism evidence="13 14">
    <name type="scientific">Desulfomonile tiedjei (strain ATCC 49306 / DSM 6799 / DCB-1)</name>
    <dbReference type="NCBI Taxonomy" id="706587"/>
    <lineage>
        <taxon>Bacteria</taxon>
        <taxon>Pseudomonadati</taxon>
        <taxon>Thermodesulfobacteriota</taxon>
        <taxon>Desulfomonilia</taxon>
        <taxon>Desulfomonilales</taxon>
        <taxon>Desulfomonilaceae</taxon>
        <taxon>Desulfomonile</taxon>
    </lineage>
</organism>
<dbReference type="InterPro" id="IPR005841">
    <property type="entry name" value="Alpha-D-phosphohexomutase_SF"/>
</dbReference>
<dbReference type="KEGG" id="dti:Desti_4464"/>
<dbReference type="InterPro" id="IPR005846">
    <property type="entry name" value="A-D-PHexomutase_a/b/a-III"/>
</dbReference>
<name>I4CC05_DESTA</name>
<dbReference type="NCBIfam" id="TIGR01455">
    <property type="entry name" value="glmM"/>
    <property type="match status" value="1"/>
</dbReference>
<evidence type="ECO:0000256" key="4">
    <source>
        <dbReference type="ARBA" id="ARBA00022842"/>
    </source>
</evidence>
<dbReference type="GO" id="GO:0005975">
    <property type="term" value="P:carbohydrate metabolic process"/>
    <property type="evidence" value="ECO:0007669"/>
    <property type="project" value="InterPro"/>
</dbReference>
<feature type="binding site" evidence="8">
    <location>
        <position position="273"/>
    </location>
    <ligand>
        <name>Mg(2+)</name>
        <dbReference type="ChEBI" id="CHEBI:18420"/>
    </ligand>
</feature>
<evidence type="ECO:0000259" key="11">
    <source>
        <dbReference type="Pfam" id="PF02879"/>
    </source>
</evidence>
<accession>I4CC05</accession>
<dbReference type="Gene3D" id="3.30.310.50">
    <property type="entry name" value="Alpha-D-phosphohexomutase, C-terminal domain"/>
    <property type="match status" value="1"/>
</dbReference>
<evidence type="ECO:0000256" key="2">
    <source>
        <dbReference type="ARBA" id="ARBA00022553"/>
    </source>
</evidence>
<dbReference type="Proteomes" id="UP000006055">
    <property type="component" value="Chromosome"/>
</dbReference>